<dbReference type="Proteomes" id="UP000017090">
    <property type="component" value="Unassembled WGS sequence"/>
</dbReference>
<dbReference type="STRING" id="1111454.HMPREF1250_2027"/>
<proteinExistence type="predicted"/>
<dbReference type="PATRIC" id="fig|1111454.3.peg.356"/>
<sequence>MFSVNLKKNRKNFFKKFAVPSANCSKLIHENNDKKKPYVKSCFQNIMSDKMSMQSFLRGHFVAVNGLLYENG</sequence>
<gene>
    <name evidence="1" type="ORF">HMPREF1250_2027</name>
</gene>
<reference evidence="1 2" key="1">
    <citation type="submission" date="2013-09" db="EMBL/GenBank/DDBJ databases">
        <authorList>
            <person name="Durkin A.S."/>
            <person name="Haft D.R."/>
            <person name="McCorrison J."/>
            <person name="Torralba M."/>
            <person name="Gillis M."/>
            <person name="Haft D.H."/>
            <person name="Methe B."/>
            <person name="Sutton G."/>
            <person name="Nelson K.E."/>
        </authorList>
    </citation>
    <scope>NUCLEOTIDE SEQUENCE [LARGE SCALE GENOMIC DNA]</scope>
    <source>
        <strain evidence="1 2">BV3C16-1</strain>
    </source>
</reference>
<dbReference type="AlphaFoldDB" id="U7URG5"/>
<protein>
    <submittedName>
        <fullName evidence="1">Uncharacterized protein</fullName>
    </submittedName>
</protein>
<evidence type="ECO:0000313" key="2">
    <source>
        <dbReference type="Proteomes" id="UP000017090"/>
    </source>
</evidence>
<organism evidence="1 2">
    <name type="scientific">Megasphaera vaginalis</name>
    <name type="common">ex Srinivasan et al. 2021</name>
    <dbReference type="NCBI Taxonomy" id="1111454"/>
    <lineage>
        <taxon>Bacteria</taxon>
        <taxon>Bacillati</taxon>
        <taxon>Bacillota</taxon>
        <taxon>Negativicutes</taxon>
        <taxon>Veillonellales</taxon>
        <taxon>Veillonellaceae</taxon>
        <taxon>Megasphaera</taxon>
    </lineage>
</organism>
<keyword evidence="2" id="KW-1185">Reference proteome</keyword>
<comment type="caution">
    <text evidence="1">The sequence shown here is derived from an EMBL/GenBank/DDBJ whole genome shotgun (WGS) entry which is preliminary data.</text>
</comment>
<evidence type="ECO:0000313" key="1">
    <source>
        <dbReference type="EMBL" id="ERT61920.1"/>
    </source>
</evidence>
<accession>U7URG5</accession>
<name>U7URG5_9FIRM</name>
<dbReference type="EMBL" id="AWXA01000007">
    <property type="protein sequence ID" value="ERT61920.1"/>
    <property type="molecule type" value="Genomic_DNA"/>
</dbReference>